<evidence type="ECO:0000256" key="1">
    <source>
        <dbReference type="SAM" id="SignalP"/>
    </source>
</evidence>
<evidence type="ECO:0000313" key="3">
    <source>
        <dbReference type="Proteomes" id="UP000700732"/>
    </source>
</evidence>
<reference evidence="2 3" key="1">
    <citation type="submission" date="2019-06" db="EMBL/GenBank/DDBJ databases">
        <title>Spirosoma utsteinense sp. nov. isolated from Antarctic ice-free soils.</title>
        <authorList>
            <person name="Tahon G."/>
        </authorList>
    </citation>
    <scope>NUCLEOTIDE SEQUENCE [LARGE SCALE GENOMIC DNA]</scope>
    <source>
        <strain evidence="2 3">LMG 31447</strain>
    </source>
</reference>
<feature type="signal peptide" evidence="1">
    <location>
        <begin position="1"/>
        <end position="20"/>
    </location>
</feature>
<gene>
    <name evidence="2" type="ORF">FH603_3339</name>
</gene>
<proteinExistence type="predicted"/>
<evidence type="ECO:0000313" key="2">
    <source>
        <dbReference type="EMBL" id="MBC3792825.1"/>
    </source>
</evidence>
<dbReference type="EMBL" id="VFIA01000019">
    <property type="protein sequence ID" value="MBC3792825.1"/>
    <property type="molecule type" value="Genomic_DNA"/>
</dbReference>
<dbReference type="Proteomes" id="UP000700732">
    <property type="component" value="Unassembled WGS sequence"/>
</dbReference>
<sequence>MMKTTFFVLTLSTLTVCALAQTTPVPSADVQIRTAVLAAPADKQAGAMVYGYSEKNDFVVLRKGTNELVCLADDPAQKGLSVSCYHRDLEPFMKRGRELKQQGKTTKEISDMREQEVKSKKLVMPVHPSSLFSYSAKDENYTAATGEVKDGYLRYVVYIPYATAESTGLPLKPEAPGMPWIMDPGTHRAHIMINPPVSTTTAK</sequence>
<accession>A0ABR6W8D1</accession>
<keyword evidence="1" id="KW-0732">Signal</keyword>
<name>A0ABR6W8D1_9BACT</name>
<keyword evidence="3" id="KW-1185">Reference proteome</keyword>
<protein>
    <submittedName>
        <fullName evidence="2">Uncharacterized protein</fullName>
    </submittedName>
</protein>
<comment type="caution">
    <text evidence="2">The sequence shown here is derived from an EMBL/GenBank/DDBJ whole genome shotgun (WGS) entry which is preliminary data.</text>
</comment>
<organism evidence="2 3">
    <name type="scientific">Spirosoma utsteinense</name>
    <dbReference type="NCBI Taxonomy" id="2585773"/>
    <lineage>
        <taxon>Bacteria</taxon>
        <taxon>Pseudomonadati</taxon>
        <taxon>Bacteroidota</taxon>
        <taxon>Cytophagia</taxon>
        <taxon>Cytophagales</taxon>
        <taxon>Cytophagaceae</taxon>
        <taxon>Spirosoma</taxon>
    </lineage>
</organism>
<feature type="chain" id="PRO_5046068402" evidence="1">
    <location>
        <begin position="21"/>
        <end position="203"/>
    </location>
</feature>